<keyword evidence="2" id="KW-1185">Reference proteome</keyword>
<protein>
    <submittedName>
        <fullName evidence="1">Uncharacterized protein</fullName>
    </submittedName>
</protein>
<proteinExistence type="predicted"/>
<organism evidence="1 2">
    <name type="scientific">Stentor coeruleus</name>
    <dbReference type="NCBI Taxonomy" id="5963"/>
    <lineage>
        <taxon>Eukaryota</taxon>
        <taxon>Sar</taxon>
        <taxon>Alveolata</taxon>
        <taxon>Ciliophora</taxon>
        <taxon>Postciliodesmatophora</taxon>
        <taxon>Heterotrichea</taxon>
        <taxon>Heterotrichida</taxon>
        <taxon>Stentoridae</taxon>
        <taxon>Stentor</taxon>
    </lineage>
</organism>
<name>A0A1R2CRU9_9CILI</name>
<reference evidence="1 2" key="1">
    <citation type="submission" date="2016-11" db="EMBL/GenBank/DDBJ databases">
        <title>The macronuclear genome of Stentor coeruleus: a giant cell with tiny introns.</title>
        <authorList>
            <person name="Slabodnick M."/>
            <person name="Ruby J.G."/>
            <person name="Reiff S.B."/>
            <person name="Swart E.C."/>
            <person name="Gosai S."/>
            <person name="Prabakaran S."/>
            <person name="Witkowska E."/>
            <person name="Larue G.E."/>
            <person name="Fisher S."/>
            <person name="Freeman R.M."/>
            <person name="Gunawardena J."/>
            <person name="Chu W."/>
            <person name="Stover N.A."/>
            <person name="Gregory B.D."/>
            <person name="Nowacki M."/>
            <person name="Derisi J."/>
            <person name="Roy S.W."/>
            <person name="Marshall W.F."/>
            <person name="Sood P."/>
        </authorList>
    </citation>
    <scope>NUCLEOTIDE SEQUENCE [LARGE SCALE GENOMIC DNA]</scope>
    <source>
        <strain evidence="1">WM001</strain>
    </source>
</reference>
<evidence type="ECO:0000313" key="2">
    <source>
        <dbReference type="Proteomes" id="UP000187209"/>
    </source>
</evidence>
<gene>
    <name evidence="1" type="ORF">SteCoe_5748</name>
</gene>
<sequence>MSHSSSIQYTYQSFTIETDLELSLKNKTTKTISTTNQKQSNESSISDLPNEKYEAISINNHDLPTEANFKFDFFFQNEEYKAAIPTDQKISFEESIEFSLSNEILINDKKIPIKDDLDFTLLNEIHKVMPITDQKQQIENDSSFSLENEEHKGLSVNNRKVLVEDNFNFALPTEAYKSIIITDQKLSTEANFSFNFLNEEDKSISITNKKLLTEDNSTFLNEEYKPNYFNNSKISIDTSFNFEFLNDIYNFKPIEFQKQLIEANFDMISELNIKQLLYNIYLKYKQYSVLQLNNSIFDNMIELAIKLKLNNRKILEILKFIYSSIELKANSIDIYNAYDSFYCEGRSLGMDFYEEEIDGVIKRLELFLFFKSEIVEGDLLKDIIYEILNCIQKSKELRNDRFGKSSYDFFTNYIFDDIFDDDVISSVKTNDLSKFVRALIKILKESKKF</sequence>
<evidence type="ECO:0000313" key="1">
    <source>
        <dbReference type="EMBL" id="OMJ91717.1"/>
    </source>
</evidence>
<accession>A0A1R2CRU9</accession>
<dbReference type="Proteomes" id="UP000187209">
    <property type="component" value="Unassembled WGS sequence"/>
</dbReference>
<comment type="caution">
    <text evidence="1">The sequence shown here is derived from an EMBL/GenBank/DDBJ whole genome shotgun (WGS) entry which is preliminary data.</text>
</comment>
<dbReference type="EMBL" id="MPUH01000076">
    <property type="protein sequence ID" value="OMJ91717.1"/>
    <property type="molecule type" value="Genomic_DNA"/>
</dbReference>
<dbReference type="AlphaFoldDB" id="A0A1R2CRU9"/>